<dbReference type="Gene3D" id="3.80.10.10">
    <property type="entry name" value="Ribonuclease Inhibitor"/>
    <property type="match status" value="2"/>
</dbReference>
<dbReference type="EMBL" id="JQZW01000009">
    <property type="protein sequence ID" value="KGN97708.1"/>
    <property type="molecule type" value="Genomic_DNA"/>
</dbReference>
<evidence type="ECO:0008006" key="5">
    <source>
        <dbReference type="Google" id="ProtNLM"/>
    </source>
</evidence>
<dbReference type="AlphaFoldDB" id="A0A0A2G335"/>
<gene>
    <name evidence="3" type="ORF">HQ36_05390</name>
</gene>
<reference evidence="3 4" key="1">
    <citation type="submission" date="2014-08" db="EMBL/GenBank/DDBJ databases">
        <title>Porphyromonas gingivicanis strain:COT-022_OH1391 Genome sequencing.</title>
        <authorList>
            <person name="Wallis C."/>
            <person name="Deusch O."/>
            <person name="O'Flynn C."/>
            <person name="Davis I."/>
            <person name="Jospin G."/>
            <person name="Darling A.E."/>
            <person name="Coil D.A."/>
            <person name="Alexiev A."/>
            <person name="Horsfall A."/>
            <person name="Kirkwood N."/>
            <person name="Harris S."/>
            <person name="Eisen J.A."/>
        </authorList>
    </citation>
    <scope>NUCLEOTIDE SEQUENCE [LARGE SCALE GENOMIC DNA]</scope>
    <source>
        <strain evidence="4">COT-022 OH1391</strain>
    </source>
</reference>
<dbReference type="InterPro" id="IPR001611">
    <property type="entry name" value="Leu-rich_rpt"/>
</dbReference>
<keyword evidence="1" id="KW-0433">Leucine-rich repeat</keyword>
<organism evidence="3 4">
    <name type="scientific">Porphyromonas gingivicanis</name>
    <dbReference type="NCBI Taxonomy" id="266762"/>
    <lineage>
        <taxon>Bacteria</taxon>
        <taxon>Pseudomonadati</taxon>
        <taxon>Bacteroidota</taxon>
        <taxon>Bacteroidia</taxon>
        <taxon>Bacteroidales</taxon>
        <taxon>Porphyromonadaceae</taxon>
        <taxon>Porphyromonas</taxon>
    </lineage>
</organism>
<evidence type="ECO:0000313" key="4">
    <source>
        <dbReference type="Proteomes" id="UP000030134"/>
    </source>
</evidence>
<dbReference type="PANTHER" id="PTHR47566">
    <property type="match status" value="1"/>
</dbReference>
<dbReference type="GO" id="GO:0035591">
    <property type="term" value="F:signaling adaptor activity"/>
    <property type="evidence" value="ECO:0007669"/>
    <property type="project" value="TreeGrafter"/>
</dbReference>
<dbReference type="InterPro" id="IPR032675">
    <property type="entry name" value="LRR_dom_sf"/>
</dbReference>
<keyword evidence="4" id="KW-1185">Reference proteome</keyword>
<dbReference type="PROSITE" id="PS51450">
    <property type="entry name" value="LRR"/>
    <property type="match status" value="1"/>
</dbReference>
<evidence type="ECO:0000256" key="1">
    <source>
        <dbReference type="ARBA" id="ARBA00022614"/>
    </source>
</evidence>
<dbReference type="Proteomes" id="UP000030134">
    <property type="component" value="Unassembled WGS sequence"/>
</dbReference>
<name>A0A0A2G335_9PORP</name>
<accession>A0A0A2G335</accession>
<dbReference type="SUPFAM" id="SSF52058">
    <property type="entry name" value="L domain-like"/>
    <property type="match status" value="2"/>
</dbReference>
<dbReference type="InterPro" id="IPR052574">
    <property type="entry name" value="CDIRP"/>
</dbReference>
<sequence>MKSSLVALFEGFYLKFVGHRSTLSMGCFQHRDARFRWRFASVGLMALLLLLNGGGVQLQAQECIQLSTQKKVGETIKLKIKAKGTFSIEGVKEPAQVSNSKVQYTLSSSTVTIKGAVTELVCSSSQLEKLDVTKASSLTYLDCSINQLKVLDLLNTPHLTYLDVADNKISSLKVEHLTELKTFDCGHNELTSLAPKSPLLEEFSCQDNFIASLDLSACPKVSIVICQVNRLDRVGMKNFVASLPNRPDEDGLLYVIDTQKTDEQNVCTRTDVATLSGKGWTVYDYNGTHEREYPGSEEGGDTPKQTLSFTTDKPVGSKISFVCNGSSDLKATGVEGVFTPSESVVEYTLTHQTVTIAGSSITKFVSTYSEITMLDVSKAADLEWLDVSNNKLSDLDLTALSRLKILGCGVNALSELDVSASEVLEGLNCNRNQLTKLSLSNNLENLSYLNCSGNKILLIDAQHMPALQTLVCFSNKLTHLYFSERNAKLETLQCFDNELRRIETQKLPRLRKLYCGTNFLSQLELSHNPLLEELWCGGNELTLLDLSHNPAMFELLCAFNRLSSLVVSPQATGMITIDCYVNQMNADAMAKLVESLPQVQSSDDCLFNVVDTQEKEERNRCTKEQVKKVLAKGWKAMDFNGGNLKPYDGEWSSCERGAERAIRVYPSSFDSYLAVQNKPLESSVYLYDREGRLIKEWSSCTQEILDTQELPQGQYIIKIDNYSQLIEKR</sequence>
<dbReference type="PANTHER" id="PTHR47566:SF1">
    <property type="entry name" value="PROTEIN NUD1"/>
    <property type="match status" value="1"/>
</dbReference>
<comment type="caution">
    <text evidence="3">The sequence shown here is derived from an EMBL/GenBank/DDBJ whole genome shotgun (WGS) entry which is preliminary data.</text>
</comment>
<dbReference type="STRING" id="266762.HQ36_05390"/>
<proteinExistence type="predicted"/>
<evidence type="ECO:0000313" key="3">
    <source>
        <dbReference type="EMBL" id="KGN97708.1"/>
    </source>
</evidence>
<keyword evidence="2" id="KW-0677">Repeat</keyword>
<protein>
    <recommendedName>
        <fullName evidence="5">Secretion system C-terminal sorting domain-containing protein</fullName>
    </recommendedName>
</protein>
<evidence type="ECO:0000256" key="2">
    <source>
        <dbReference type="ARBA" id="ARBA00022737"/>
    </source>
</evidence>
<dbReference type="eggNOG" id="COG4886">
    <property type="taxonomic scope" value="Bacteria"/>
</dbReference>